<feature type="compositionally biased region" description="Polar residues" evidence="3">
    <location>
        <begin position="413"/>
        <end position="444"/>
    </location>
</feature>
<dbReference type="AlphaFoldDB" id="A0A8I6SL91"/>
<dbReference type="SMART" id="SM00320">
    <property type="entry name" value="WD40"/>
    <property type="match status" value="7"/>
</dbReference>
<dbReference type="InterPro" id="IPR036322">
    <property type="entry name" value="WD40_repeat_dom_sf"/>
</dbReference>
<dbReference type="OMA" id="FRVRYGN"/>
<keyword evidence="2" id="KW-0677">Repeat</keyword>
<evidence type="ECO:0000313" key="5">
    <source>
        <dbReference type="Proteomes" id="UP000494040"/>
    </source>
</evidence>
<proteinExistence type="predicted"/>
<dbReference type="Proteomes" id="UP000494040">
    <property type="component" value="Unassembled WGS sequence"/>
</dbReference>
<feature type="compositionally biased region" description="Basic and acidic residues" evidence="3">
    <location>
        <begin position="478"/>
        <end position="497"/>
    </location>
</feature>
<dbReference type="OrthoDB" id="4869960at2759"/>
<evidence type="ECO:0000256" key="1">
    <source>
        <dbReference type="ARBA" id="ARBA00022574"/>
    </source>
</evidence>
<dbReference type="Pfam" id="PF00400">
    <property type="entry name" value="WD40"/>
    <property type="match status" value="2"/>
</dbReference>
<sequence length="804" mass="89313">MGRRKEGVSVFRDIVRQQYDDSTRFRLYKSVKGSQDWVQRLGFLKSLPIHAGCVNCICWNDKGDKLLSGSDDQHLIVTNPYNYEIVSNYKSSHRANIFSAKFLPFTCDTGIVSCSGDGMILYSDLSRIEETHNNIFNCHIGTTYEIATIPDDPNSFLSCGEDCTVRCFDLRTKEKCNKTRCTDDVIISCQRAVTAVVVNSINPYQLAIGCSDSSVRIYDRRMLAMYSGYSATPFVSYIAPGMEGRSYRITSLSFSPNGSDILVSYSSEHLYLFGINNSKVTTLSPEESLEDMSETCPENGSSDTNSSRVVTVRRLRLRGDWSDTGPDARPQNECLTGGAQARPTLHGTLMQRMTDVLSRMLNDPATRAALSHGGEDSLPETVDHHSSSQSEPSQGENPENVPSAPPVEDVQPSLPSELSRNQDNPCSSNSLDVDSINGPSTSAQKENDPLDLPLPSFSSTYSSFVKPPTEEPPSLETPLHEEPLEQTDETKMQEDSPHPSTSTGAPSSDLNELSSMCHGFVEKHGKEPMLNLTYSDVGSTASCISVFVRDEVPGNSASDSSSQDTLLQDTSQNNDSHECHCPHEPVASPEAMETRSSEVDDITEDDSDDDLTPVMRTECRLVHPIEKHMDEAIKNARGEMGSNDDSVKTRRSFFKQKYIGHRNARFFCRTMIKEATFWGDNYVISGSDCGHVFMWEKDTAKLKMLLEADQHVVNCVQPHPYLPMLATSGIDYDVKLWAPVKEAPSFDSNMAEELMKRNAIMLEETKDTITVPASFMIRMLACLNQLRRGGRARHQRHEPTANSD</sequence>
<accession>A0A8I6SL91</accession>
<dbReference type="RefSeq" id="XP_024083203.1">
    <property type="nucleotide sequence ID" value="XM_024227435.1"/>
</dbReference>
<feature type="region of interest" description="Disordered" evidence="3">
    <location>
        <begin position="284"/>
        <end position="310"/>
    </location>
</feature>
<dbReference type="SUPFAM" id="SSF50978">
    <property type="entry name" value="WD40 repeat-like"/>
    <property type="match status" value="1"/>
</dbReference>
<organism evidence="4 5">
    <name type="scientific">Cimex lectularius</name>
    <name type="common">Bed bug</name>
    <name type="synonym">Acanthia lectularia</name>
    <dbReference type="NCBI Taxonomy" id="79782"/>
    <lineage>
        <taxon>Eukaryota</taxon>
        <taxon>Metazoa</taxon>
        <taxon>Ecdysozoa</taxon>
        <taxon>Arthropoda</taxon>
        <taxon>Hexapoda</taxon>
        <taxon>Insecta</taxon>
        <taxon>Pterygota</taxon>
        <taxon>Neoptera</taxon>
        <taxon>Paraneoptera</taxon>
        <taxon>Hemiptera</taxon>
        <taxon>Heteroptera</taxon>
        <taxon>Panheteroptera</taxon>
        <taxon>Cimicomorpha</taxon>
        <taxon>Cimicidae</taxon>
        <taxon>Cimex</taxon>
    </lineage>
</organism>
<reference evidence="4" key="1">
    <citation type="submission" date="2022-01" db="UniProtKB">
        <authorList>
            <consortium name="EnsemblMetazoa"/>
        </authorList>
    </citation>
    <scope>IDENTIFICATION</scope>
</reference>
<feature type="region of interest" description="Disordered" evidence="3">
    <location>
        <begin position="554"/>
        <end position="611"/>
    </location>
</feature>
<dbReference type="GO" id="GO:0005737">
    <property type="term" value="C:cytoplasm"/>
    <property type="evidence" value="ECO:0007669"/>
    <property type="project" value="TreeGrafter"/>
</dbReference>
<name>A0A8I6SL91_CIMLE</name>
<dbReference type="GeneID" id="106663972"/>
<dbReference type="GO" id="GO:0045944">
    <property type="term" value="P:positive regulation of transcription by RNA polymerase II"/>
    <property type="evidence" value="ECO:0007669"/>
    <property type="project" value="TreeGrafter"/>
</dbReference>
<dbReference type="GO" id="GO:0080008">
    <property type="term" value="C:Cul4-RING E3 ubiquitin ligase complex"/>
    <property type="evidence" value="ECO:0007669"/>
    <property type="project" value="TreeGrafter"/>
</dbReference>
<protein>
    <recommendedName>
        <fullName evidence="6">DDB1- and CUL4-associated factor 6</fullName>
    </recommendedName>
</protein>
<feature type="compositionally biased region" description="Low complexity" evidence="3">
    <location>
        <begin position="558"/>
        <end position="572"/>
    </location>
</feature>
<feature type="region of interest" description="Disordered" evidence="3">
    <location>
        <begin position="368"/>
        <end position="512"/>
    </location>
</feature>
<evidence type="ECO:0000256" key="3">
    <source>
        <dbReference type="SAM" id="MobiDB-lite"/>
    </source>
</evidence>
<dbReference type="EnsemblMetazoa" id="XM_024227435.1">
    <property type="protein sequence ID" value="XP_024083203.1"/>
    <property type="gene ID" value="LOC106663972"/>
</dbReference>
<evidence type="ECO:0008006" key="6">
    <source>
        <dbReference type="Google" id="ProtNLM"/>
    </source>
</evidence>
<feature type="compositionally biased region" description="Polar residues" evidence="3">
    <location>
        <begin position="498"/>
        <end position="512"/>
    </location>
</feature>
<evidence type="ECO:0000256" key="2">
    <source>
        <dbReference type="ARBA" id="ARBA00022737"/>
    </source>
</evidence>
<feature type="compositionally biased region" description="Polar residues" evidence="3">
    <location>
        <begin position="387"/>
        <end position="397"/>
    </location>
</feature>
<feature type="region of interest" description="Disordered" evidence="3">
    <location>
        <begin position="320"/>
        <end position="339"/>
    </location>
</feature>
<keyword evidence="1" id="KW-0853">WD repeat</keyword>
<feature type="compositionally biased region" description="Polar residues" evidence="3">
    <location>
        <begin position="296"/>
        <end position="307"/>
    </location>
</feature>
<dbReference type="PANTHER" id="PTHR15574">
    <property type="entry name" value="WD REPEAT DOMAIN-CONTAINING FAMILY"/>
    <property type="match status" value="1"/>
</dbReference>
<dbReference type="InterPro" id="IPR015943">
    <property type="entry name" value="WD40/YVTN_repeat-like_dom_sf"/>
</dbReference>
<dbReference type="InterPro" id="IPR045151">
    <property type="entry name" value="DCAF8"/>
</dbReference>
<dbReference type="PANTHER" id="PTHR15574:SF39">
    <property type="entry name" value="DDB1- AND CUL4-ASSOCIATED FACTOR 6"/>
    <property type="match status" value="1"/>
</dbReference>
<keyword evidence="5" id="KW-1185">Reference proteome</keyword>
<dbReference type="InterPro" id="IPR001680">
    <property type="entry name" value="WD40_rpt"/>
</dbReference>
<feature type="compositionally biased region" description="Acidic residues" evidence="3">
    <location>
        <begin position="599"/>
        <end position="611"/>
    </location>
</feature>
<evidence type="ECO:0000313" key="4">
    <source>
        <dbReference type="EnsemblMetazoa" id="XP_024083203.1"/>
    </source>
</evidence>
<dbReference type="Gene3D" id="2.130.10.10">
    <property type="entry name" value="YVTN repeat-like/Quinoprotein amine dehydrogenase"/>
    <property type="match status" value="3"/>
</dbReference>